<keyword evidence="14" id="KW-1185">Reference proteome</keyword>
<dbReference type="InterPro" id="IPR018368">
    <property type="entry name" value="ClpA/B_CS1"/>
</dbReference>
<dbReference type="Pfam" id="PF10431">
    <property type="entry name" value="ClpB_D2-small"/>
    <property type="match status" value="1"/>
</dbReference>
<comment type="function">
    <text evidence="11">Part of a stress-induced multi-chaperone system, it is involved in the recovery of the cell from heat-induced damage, in cooperation with DnaK, DnaJ and GrpE.</text>
</comment>
<dbReference type="Proteomes" id="UP001380290">
    <property type="component" value="Unassembled WGS sequence"/>
</dbReference>
<keyword evidence="4 10" id="KW-0547">Nucleotide-binding</keyword>
<feature type="domain" description="Clp R" evidence="12">
    <location>
        <begin position="3"/>
        <end position="146"/>
    </location>
</feature>
<keyword evidence="3 9" id="KW-0677">Repeat</keyword>
<evidence type="ECO:0000256" key="10">
    <source>
        <dbReference type="RuleBase" id="RU004432"/>
    </source>
</evidence>
<dbReference type="Pfam" id="PF02861">
    <property type="entry name" value="Clp_N"/>
    <property type="match status" value="1"/>
</dbReference>
<dbReference type="InterPro" id="IPR004176">
    <property type="entry name" value="Clp_R_N"/>
</dbReference>
<feature type="coiled-coil region" evidence="11">
    <location>
        <begin position="412"/>
        <end position="492"/>
    </location>
</feature>
<evidence type="ECO:0000256" key="1">
    <source>
        <dbReference type="ARBA" id="ARBA00008675"/>
    </source>
</evidence>
<keyword evidence="11" id="KW-0346">Stress response</keyword>
<dbReference type="PANTHER" id="PTHR11638:SF18">
    <property type="entry name" value="HEAT SHOCK PROTEIN 104"/>
    <property type="match status" value="1"/>
</dbReference>
<evidence type="ECO:0000256" key="4">
    <source>
        <dbReference type="ARBA" id="ARBA00022741"/>
    </source>
</evidence>
<dbReference type="SMART" id="SM00382">
    <property type="entry name" value="AAA"/>
    <property type="match status" value="2"/>
</dbReference>
<dbReference type="Pfam" id="PF07724">
    <property type="entry name" value="AAA_2"/>
    <property type="match status" value="1"/>
</dbReference>
<evidence type="ECO:0000256" key="3">
    <source>
        <dbReference type="ARBA" id="ARBA00022737"/>
    </source>
</evidence>
<accession>A0ABU8QX65</accession>
<gene>
    <name evidence="11 13" type="primary">clpB</name>
    <name evidence="13" type="ORF">V7S98_18830</name>
</gene>
<evidence type="ECO:0000259" key="12">
    <source>
        <dbReference type="PROSITE" id="PS51903"/>
    </source>
</evidence>
<keyword evidence="7 10" id="KW-0143">Chaperone</keyword>
<dbReference type="NCBIfam" id="TIGR03346">
    <property type="entry name" value="chaperone_ClpB"/>
    <property type="match status" value="1"/>
</dbReference>
<dbReference type="InterPro" id="IPR050130">
    <property type="entry name" value="ClpA_ClpB"/>
</dbReference>
<dbReference type="RefSeq" id="WP_186520648.1">
    <property type="nucleotide sequence ID" value="NZ_JABWRF020000002.1"/>
</dbReference>
<dbReference type="InterPro" id="IPR036628">
    <property type="entry name" value="Clp_N_dom_sf"/>
</dbReference>
<dbReference type="PROSITE" id="PS51903">
    <property type="entry name" value="CLP_R"/>
    <property type="match status" value="1"/>
</dbReference>
<evidence type="ECO:0000256" key="8">
    <source>
        <dbReference type="ARBA" id="ARBA00026057"/>
    </source>
</evidence>
<protein>
    <recommendedName>
        <fullName evidence="2 11">Chaperone protein ClpB</fullName>
    </recommendedName>
</protein>
<dbReference type="Pfam" id="PF00004">
    <property type="entry name" value="AAA"/>
    <property type="match status" value="1"/>
</dbReference>
<dbReference type="InterPro" id="IPR003593">
    <property type="entry name" value="AAA+_ATPase"/>
</dbReference>
<evidence type="ECO:0000256" key="6">
    <source>
        <dbReference type="ARBA" id="ARBA00023054"/>
    </source>
</evidence>
<evidence type="ECO:0000256" key="7">
    <source>
        <dbReference type="ARBA" id="ARBA00023186"/>
    </source>
</evidence>
<dbReference type="PROSITE" id="PS00871">
    <property type="entry name" value="CLPAB_2"/>
    <property type="match status" value="1"/>
</dbReference>
<dbReference type="InterPro" id="IPR028299">
    <property type="entry name" value="ClpA/B_CS2"/>
</dbReference>
<evidence type="ECO:0000313" key="14">
    <source>
        <dbReference type="Proteomes" id="UP001380290"/>
    </source>
</evidence>
<dbReference type="SUPFAM" id="SSF52540">
    <property type="entry name" value="P-loop containing nucleoside triphosphate hydrolases"/>
    <property type="match status" value="2"/>
</dbReference>
<dbReference type="Gene3D" id="3.40.50.300">
    <property type="entry name" value="P-loop containing nucleotide triphosphate hydrolases"/>
    <property type="match status" value="3"/>
</dbReference>
<dbReference type="PRINTS" id="PR00300">
    <property type="entry name" value="CLPPROTEASEA"/>
</dbReference>
<dbReference type="Gene3D" id="1.10.8.60">
    <property type="match status" value="1"/>
</dbReference>
<dbReference type="PROSITE" id="PS00870">
    <property type="entry name" value="CLPAB_1"/>
    <property type="match status" value="1"/>
</dbReference>
<comment type="subunit">
    <text evidence="11">Homohexamer; The oligomerization is ATP-dependent.</text>
</comment>
<dbReference type="PANTHER" id="PTHR11638">
    <property type="entry name" value="ATP-DEPENDENT CLP PROTEASE"/>
    <property type="match status" value="1"/>
</dbReference>
<dbReference type="CDD" id="cd00009">
    <property type="entry name" value="AAA"/>
    <property type="match status" value="1"/>
</dbReference>
<comment type="caution">
    <text evidence="13">The sequence shown here is derived from an EMBL/GenBank/DDBJ whole genome shotgun (WGS) entry which is preliminary data.</text>
</comment>
<keyword evidence="6 11" id="KW-0175">Coiled coil</keyword>
<dbReference type="Gene3D" id="1.10.1780.10">
    <property type="entry name" value="Clp, N-terminal domain"/>
    <property type="match status" value="1"/>
</dbReference>
<dbReference type="InterPro" id="IPR019489">
    <property type="entry name" value="Clp_ATPase_C"/>
</dbReference>
<evidence type="ECO:0000313" key="13">
    <source>
        <dbReference type="EMBL" id="MEJ5865270.1"/>
    </source>
</evidence>
<dbReference type="NCBIfam" id="NF008118">
    <property type="entry name" value="PRK10865.1"/>
    <property type="match status" value="1"/>
</dbReference>
<name>A0ABU8QX65_9PSED</name>
<dbReference type="SUPFAM" id="SSF81923">
    <property type="entry name" value="Double Clp-N motif"/>
    <property type="match status" value="1"/>
</dbReference>
<dbReference type="InterPro" id="IPR041546">
    <property type="entry name" value="ClpA/ClpB_AAA_lid"/>
</dbReference>
<comment type="subunit">
    <text evidence="8">Homohexamer. The oligomerization is ATP-dependent.</text>
</comment>
<dbReference type="InterPro" id="IPR027417">
    <property type="entry name" value="P-loop_NTPase"/>
</dbReference>
<dbReference type="SMART" id="SM01086">
    <property type="entry name" value="ClpB_D2-small"/>
    <property type="match status" value="1"/>
</dbReference>
<dbReference type="InterPro" id="IPR001270">
    <property type="entry name" value="ClpA/B"/>
</dbReference>
<keyword evidence="11" id="KW-0963">Cytoplasm</keyword>
<dbReference type="CDD" id="cd19499">
    <property type="entry name" value="RecA-like_ClpB_Hsp104-like"/>
    <property type="match status" value="1"/>
</dbReference>
<organism evidence="13 14">
    <name type="scientific">Pseudomonas farsensis</name>
    <dbReference type="NCBI Taxonomy" id="2745492"/>
    <lineage>
        <taxon>Bacteria</taxon>
        <taxon>Pseudomonadati</taxon>
        <taxon>Pseudomonadota</taxon>
        <taxon>Gammaproteobacteria</taxon>
        <taxon>Pseudomonadales</taxon>
        <taxon>Pseudomonadaceae</taxon>
        <taxon>Pseudomonas</taxon>
    </lineage>
</organism>
<dbReference type="Pfam" id="PF17871">
    <property type="entry name" value="AAA_lid_9"/>
    <property type="match status" value="1"/>
</dbReference>
<evidence type="ECO:0000256" key="9">
    <source>
        <dbReference type="PROSITE-ProRule" id="PRU01251"/>
    </source>
</evidence>
<evidence type="ECO:0000256" key="5">
    <source>
        <dbReference type="ARBA" id="ARBA00022840"/>
    </source>
</evidence>
<proteinExistence type="inferred from homology"/>
<dbReference type="InterPro" id="IPR003959">
    <property type="entry name" value="ATPase_AAA_core"/>
</dbReference>
<evidence type="ECO:0000256" key="11">
    <source>
        <dbReference type="RuleBase" id="RU362034"/>
    </source>
</evidence>
<keyword evidence="5 10" id="KW-0067">ATP-binding</keyword>
<dbReference type="InterPro" id="IPR017730">
    <property type="entry name" value="Chaperonin_ClpB"/>
</dbReference>
<sequence>MRIDRLTSKLQLALSDSQSLAVGMDHPAIEPLHLLQALIDQQGGSIKPLLMQVGFDVNSLRKALSKELDQLPKIQNPTGDVNMSQDLARLLNQADRLAQQKGDQFISSELVLLAAMDENSKVGKLLLGQGVSKKALENAINNLRGGAAVNDANVEESRQALDKYTVDLTKRAEEGKLDPVIGRDDEIRRTIQVLQRRTKNNPVLIGEPGVGKTAIAEGLAQRIINGEVPDGLKGKRLLALDMGALIAGAKYRGEFEERLKGLLNELSKQEGQIILFIDELHTMVGAGKGEGAMDAGNMLKPALARGELHCVGATTLNEYRQFIEKDAALERRFQKVLVEEPSEEDTIAILRGLKERYEVHHKVAITDGAIIAAAKLSHRYITDRQLPDKAIDLIDEAASRIRMEIDSKPEVLDRLDRRLIQLKVESQALKKEEDDAAKKRLEKLTEEIVRLEREYSDLEEIWASEKAEVQGSAQIQQKIEQARQELEAARRKGDLSRMAELQYGVIPDLERSLQMVDQHGKTENQLLRNKVTEEEIAEVVSKWTGIPVSKMLEGEREKLLSMEGLLHQRVIGQNEAVTAVANAVRRSRAGLSDPNRPSGSFLFLGPTGVGKTELCKALAEFLFDTEEAMVRIDMSEFMEKHSVARLIGAPPGYVGYEEGGYLTEAVRRKPYAVVLLDEVEKAHPDVFNVLLQVLEDGRLTDSHGRTVDFRNTVIVMTSNLGSAQIQELVGDREAQRAAVMDAVGAHFRPEFINRIDEVVVFEPLGREQIAGITEIQLGRLRNRLAERELSLNLSPEALDKLIAVGYDPVYGARPLKRAIQRWIENPLAQLILSGQFVPGAAITAQVEGDEITFG</sequence>
<dbReference type="EMBL" id="JBBHLC010000071">
    <property type="protein sequence ID" value="MEJ5865270.1"/>
    <property type="molecule type" value="Genomic_DNA"/>
</dbReference>
<comment type="similarity">
    <text evidence="1 10">Belongs to the ClpA/ClpB family.</text>
</comment>
<evidence type="ECO:0000256" key="2">
    <source>
        <dbReference type="ARBA" id="ARBA00017574"/>
    </source>
</evidence>
<reference evidence="13 14" key="1">
    <citation type="submission" date="2024-02" db="EMBL/GenBank/DDBJ databases">
        <title>Identification of pathogenicity and growth-promoting function of Pseudomonas putida variant.</title>
        <authorList>
            <person name="Sun J."/>
        </authorList>
    </citation>
    <scope>NUCLEOTIDE SEQUENCE [LARGE SCALE GENOMIC DNA]</scope>
    <source>
        <strain evidence="13 14">A03</strain>
    </source>
</reference>
<comment type="subcellular location">
    <subcellularLocation>
        <location evidence="11">Cytoplasm</location>
    </subcellularLocation>
</comment>